<proteinExistence type="predicted"/>
<keyword evidence="4" id="KW-1185">Reference proteome</keyword>
<name>A0A377Q827_9NEIS</name>
<evidence type="ECO:0000313" key="3">
    <source>
        <dbReference type="Proteomes" id="UP000255108"/>
    </source>
</evidence>
<evidence type="ECO:0000313" key="2">
    <source>
        <dbReference type="EMBL" id="TCU84535.1"/>
    </source>
</evidence>
<sequence>MVDKHSEAVAKLSMLSVILAVVEQNSSELINVAVADIHCFGVHQNDVYQA</sequence>
<protein>
    <submittedName>
        <fullName evidence="1">Uncharacterized protein</fullName>
    </submittedName>
</protein>
<dbReference type="EMBL" id="UGHR01000001">
    <property type="protein sequence ID" value="STQ90001.1"/>
    <property type="molecule type" value="Genomic_DNA"/>
</dbReference>
<accession>A0A377Q827</accession>
<dbReference type="EMBL" id="SMBT01000009">
    <property type="protein sequence ID" value="TCU84535.1"/>
    <property type="molecule type" value="Genomic_DNA"/>
</dbReference>
<dbReference type="Proteomes" id="UP000295794">
    <property type="component" value="Unassembled WGS sequence"/>
</dbReference>
<reference evidence="2 4" key="2">
    <citation type="submission" date="2019-03" db="EMBL/GenBank/DDBJ databases">
        <title>Genomic Encyclopedia of Type Strains, Phase IV (KMG-IV): sequencing the most valuable type-strain genomes for metagenomic binning, comparative biology and taxonomic classification.</title>
        <authorList>
            <person name="Goeker M."/>
        </authorList>
    </citation>
    <scope>NUCLEOTIDE SEQUENCE [LARGE SCALE GENOMIC DNA]</scope>
    <source>
        <strain evidence="2 4">DSM 3764</strain>
    </source>
</reference>
<reference evidence="1 3" key="1">
    <citation type="submission" date="2018-06" db="EMBL/GenBank/DDBJ databases">
        <authorList>
            <consortium name="Pathogen Informatics"/>
            <person name="Doyle S."/>
        </authorList>
    </citation>
    <scope>NUCLEOTIDE SEQUENCE [LARGE SCALE GENOMIC DNA]</scope>
    <source>
        <strain evidence="1 3">NCTC11159</strain>
    </source>
</reference>
<organism evidence="1 3">
    <name type="scientific">Iodobacter fluviatilis</name>
    <dbReference type="NCBI Taxonomy" id="537"/>
    <lineage>
        <taxon>Bacteria</taxon>
        <taxon>Pseudomonadati</taxon>
        <taxon>Pseudomonadota</taxon>
        <taxon>Betaproteobacteria</taxon>
        <taxon>Neisseriales</taxon>
        <taxon>Chitinibacteraceae</taxon>
        <taxon>Iodobacter</taxon>
    </lineage>
</organism>
<evidence type="ECO:0000313" key="4">
    <source>
        <dbReference type="Proteomes" id="UP000295794"/>
    </source>
</evidence>
<gene>
    <name evidence="2" type="ORF">EV682_10960</name>
    <name evidence="1" type="ORF">NCTC11159_01059</name>
</gene>
<dbReference type="Proteomes" id="UP000255108">
    <property type="component" value="Unassembled WGS sequence"/>
</dbReference>
<evidence type="ECO:0000313" key="1">
    <source>
        <dbReference type="EMBL" id="STQ90001.1"/>
    </source>
</evidence>
<dbReference type="AlphaFoldDB" id="A0A377Q827"/>